<feature type="compositionally biased region" description="Low complexity" evidence="4">
    <location>
        <begin position="491"/>
        <end position="506"/>
    </location>
</feature>
<accession>A0ABR2YZ30</accession>
<gene>
    <name evidence="6" type="ORF">WJX75_009295</name>
</gene>
<feature type="region of interest" description="Disordered" evidence="4">
    <location>
        <begin position="478"/>
        <end position="545"/>
    </location>
</feature>
<name>A0ABR2YZ30_9CHLO</name>
<protein>
    <recommendedName>
        <fullName evidence="5">CRC domain-containing protein</fullName>
    </recommendedName>
</protein>
<sequence>MEPALVACALSLQREKACEVPGSDSPLGHISNKLQGMETKFDARCVATLAPREAAKGNAAARLSQPATADVQSREEEPSTSGAEAASEAKPEEDVAGFMPMIIEERAARQSAPAPVERRALPDQPNEGVRVLVTELADTAVAAGGTPGTPHQEGEDAMEAFGDAASASDVKPCKCKKSRCLKLYCDCFATGLFCNDACMCQDCENRTDTLNAVFKARKFIMVKDPTAFKPKVLDAAGGHVKGCACRKSRCLKKYCECFLVGVRCTDYCRCVACLNNAGDPTSPAGGLGGSGGQVAASGGAAPQTHAQHAPQSAPSQRHQGGGAGVSGQQMLLNASHSREFTLQATAINGHLAVTKDPMGGWGIPHQGRGFEEEASGLPSRASLAMKRPGLPIWNSVGQQLSTGRPTMAGALLQQNMSALMTEGMAEAEEAEGSDPAADYPNAAAKAVEEASAGMTDPVPFAHPSQLALPEDIAELAPAQRRVGRPRRANAETRAAAHTRIAAEAATPELPQRRSRRAPKRDRGAESDSTGYSGGRSADDASVEPIIRTRRAAAQVSEERELQWGVRRKVVINRYPEAWRDPPLEQRNSEHTPRMTRASEHSPSVPSRERVLTEMQIGRNAYKRAAIPSAKAGEGTPQAGASPPKQARRSNVPQPDMKLEETESDAAEVLLSFV</sequence>
<dbReference type="PANTHER" id="PTHR12446:SF34">
    <property type="entry name" value="PROTEIN LIN-54 HOMOLOG"/>
    <property type="match status" value="1"/>
</dbReference>
<proteinExistence type="inferred from homology"/>
<dbReference type="Proteomes" id="UP001491310">
    <property type="component" value="Unassembled WGS sequence"/>
</dbReference>
<comment type="caution">
    <text evidence="6">The sequence shown here is derived from an EMBL/GenBank/DDBJ whole genome shotgun (WGS) entry which is preliminary data.</text>
</comment>
<comment type="similarity">
    <text evidence="2">Belongs to the lin-54 family.</text>
</comment>
<dbReference type="InterPro" id="IPR028307">
    <property type="entry name" value="Lin-54_fam"/>
</dbReference>
<dbReference type="PANTHER" id="PTHR12446">
    <property type="entry name" value="TESMIN/TSO1-RELATED"/>
    <property type="match status" value="1"/>
</dbReference>
<organism evidence="6 7">
    <name type="scientific">Coccomyxa subellipsoidea</name>
    <dbReference type="NCBI Taxonomy" id="248742"/>
    <lineage>
        <taxon>Eukaryota</taxon>
        <taxon>Viridiplantae</taxon>
        <taxon>Chlorophyta</taxon>
        <taxon>core chlorophytes</taxon>
        <taxon>Trebouxiophyceae</taxon>
        <taxon>Trebouxiophyceae incertae sedis</taxon>
        <taxon>Coccomyxaceae</taxon>
        <taxon>Coccomyxa</taxon>
    </lineage>
</organism>
<evidence type="ECO:0000256" key="3">
    <source>
        <dbReference type="ARBA" id="ARBA00023242"/>
    </source>
</evidence>
<dbReference type="PROSITE" id="PS51634">
    <property type="entry name" value="CRC"/>
    <property type="match status" value="1"/>
</dbReference>
<reference evidence="6 7" key="1">
    <citation type="journal article" date="2024" name="Nat. Commun.">
        <title>Phylogenomics reveals the evolutionary origins of lichenization in chlorophyte algae.</title>
        <authorList>
            <person name="Puginier C."/>
            <person name="Libourel C."/>
            <person name="Otte J."/>
            <person name="Skaloud P."/>
            <person name="Haon M."/>
            <person name="Grisel S."/>
            <person name="Petersen M."/>
            <person name="Berrin J.G."/>
            <person name="Delaux P.M."/>
            <person name="Dal Grande F."/>
            <person name="Keller J."/>
        </authorList>
    </citation>
    <scope>NUCLEOTIDE SEQUENCE [LARGE SCALE GENOMIC DNA]</scope>
    <source>
        <strain evidence="6 7">SAG 216-7</strain>
    </source>
</reference>
<dbReference type="Pfam" id="PF03638">
    <property type="entry name" value="TCR"/>
    <property type="match status" value="2"/>
</dbReference>
<keyword evidence="7" id="KW-1185">Reference proteome</keyword>
<evidence type="ECO:0000256" key="1">
    <source>
        <dbReference type="ARBA" id="ARBA00004123"/>
    </source>
</evidence>
<evidence type="ECO:0000259" key="5">
    <source>
        <dbReference type="PROSITE" id="PS51634"/>
    </source>
</evidence>
<feature type="region of interest" description="Disordered" evidence="4">
    <location>
        <begin position="54"/>
        <end position="94"/>
    </location>
</feature>
<feature type="compositionally biased region" description="Basic and acidic residues" evidence="4">
    <location>
        <begin position="580"/>
        <end position="599"/>
    </location>
</feature>
<feature type="domain" description="CRC" evidence="5">
    <location>
        <begin position="169"/>
        <end position="278"/>
    </location>
</feature>
<keyword evidence="3" id="KW-0539">Nucleus</keyword>
<feature type="region of interest" description="Disordered" evidence="4">
    <location>
        <begin position="285"/>
        <end position="327"/>
    </location>
</feature>
<dbReference type="InterPro" id="IPR005172">
    <property type="entry name" value="CRC"/>
</dbReference>
<feature type="region of interest" description="Disordered" evidence="4">
    <location>
        <begin position="580"/>
        <end position="663"/>
    </location>
</feature>
<dbReference type="EMBL" id="JALJOT010000003">
    <property type="protein sequence ID" value="KAK9916965.1"/>
    <property type="molecule type" value="Genomic_DNA"/>
</dbReference>
<evidence type="ECO:0000256" key="4">
    <source>
        <dbReference type="SAM" id="MobiDB-lite"/>
    </source>
</evidence>
<dbReference type="InterPro" id="IPR033467">
    <property type="entry name" value="Tesmin/TSO1-like_CXC"/>
</dbReference>
<comment type="subcellular location">
    <subcellularLocation>
        <location evidence="1">Nucleus</location>
    </subcellularLocation>
</comment>
<feature type="compositionally biased region" description="Low complexity" evidence="4">
    <location>
        <begin position="293"/>
        <end position="314"/>
    </location>
</feature>
<evidence type="ECO:0000256" key="2">
    <source>
        <dbReference type="ARBA" id="ARBA00007267"/>
    </source>
</evidence>
<evidence type="ECO:0000313" key="6">
    <source>
        <dbReference type="EMBL" id="KAK9916965.1"/>
    </source>
</evidence>
<dbReference type="SMART" id="SM01114">
    <property type="entry name" value="CXC"/>
    <property type="match status" value="2"/>
</dbReference>
<evidence type="ECO:0000313" key="7">
    <source>
        <dbReference type="Proteomes" id="UP001491310"/>
    </source>
</evidence>